<protein>
    <submittedName>
        <fullName evidence="1">Uncharacterized protein</fullName>
    </submittedName>
</protein>
<feature type="non-terminal residue" evidence="1">
    <location>
        <position position="254"/>
    </location>
</feature>
<dbReference type="EMBL" id="GL769267">
    <property type="protein sequence ID" value="EFZ10572.1"/>
    <property type="molecule type" value="Genomic_DNA"/>
</dbReference>
<dbReference type="HOGENOM" id="CLU_1096581_0_0_1"/>
<dbReference type="PANTHER" id="PTHR33053">
    <property type="entry name" value="PROTEIN, PUTATIVE-RELATED"/>
    <property type="match status" value="1"/>
</dbReference>
<organism>
    <name type="scientific">Solenopsis invicta</name>
    <name type="common">Red imported fire ant</name>
    <name type="synonym">Solenopsis wagneri</name>
    <dbReference type="NCBI Taxonomy" id="13686"/>
    <lineage>
        <taxon>Eukaryota</taxon>
        <taxon>Metazoa</taxon>
        <taxon>Ecdysozoa</taxon>
        <taxon>Arthropoda</taxon>
        <taxon>Hexapoda</taxon>
        <taxon>Insecta</taxon>
        <taxon>Pterygota</taxon>
        <taxon>Neoptera</taxon>
        <taxon>Endopterygota</taxon>
        <taxon>Hymenoptera</taxon>
        <taxon>Apocrita</taxon>
        <taxon>Aculeata</taxon>
        <taxon>Formicoidea</taxon>
        <taxon>Formicidae</taxon>
        <taxon>Myrmicinae</taxon>
        <taxon>Solenopsis</taxon>
    </lineage>
</organism>
<dbReference type="AlphaFoldDB" id="E9J9D3"/>
<accession>E9J9D3</accession>
<evidence type="ECO:0000313" key="1">
    <source>
        <dbReference type="EMBL" id="EFZ10572.1"/>
    </source>
</evidence>
<reference evidence="1" key="1">
    <citation type="journal article" date="2011" name="Proc. Natl. Acad. Sci. U.S.A.">
        <title>The genome of the fire ant Solenopsis invicta.</title>
        <authorList>
            <person name="Wurm Y."/>
            <person name="Wang J."/>
            <person name="Riba-Grognuz O."/>
            <person name="Corona M."/>
            <person name="Nygaard S."/>
            <person name="Hunt B.G."/>
            <person name="Ingram K.K."/>
            <person name="Falquet L."/>
            <person name="Nipitwattanaphon M."/>
            <person name="Gotzek D."/>
            <person name="Dijkstra M.B."/>
            <person name="Oettler J."/>
            <person name="Comtesse F."/>
            <person name="Shih C.J."/>
            <person name="Wu W.J."/>
            <person name="Yang C.C."/>
            <person name="Thomas J."/>
            <person name="Beaudoing E."/>
            <person name="Pradervand S."/>
            <person name="Flegel V."/>
            <person name="Cook E.D."/>
            <person name="Fabbretti R."/>
            <person name="Stockinger H."/>
            <person name="Long L."/>
            <person name="Farmerie W.G."/>
            <person name="Oakey J."/>
            <person name="Boomsma J.J."/>
            <person name="Pamilo P."/>
            <person name="Yi S.V."/>
            <person name="Heinze J."/>
            <person name="Goodisman M.A."/>
            <person name="Farinelli L."/>
            <person name="Harshman K."/>
            <person name="Hulo N."/>
            <person name="Cerutti L."/>
            <person name="Xenarios I."/>
            <person name="Shoemaker D."/>
            <person name="Keller L."/>
        </authorList>
    </citation>
    <scope>NUCLEOTIDE SEQUENCE [LARGE SCALE GENOMIC DNA]</scope>
</reference>
<gene>
    <name evidence="1" type="ORF">SINV_13176</name>
</gene>
<name>E9J9D3_SOLIN</name>
<proteinExistence type="predicted"/>
<sequence length="254" mass="29713">SFSDEAITLITNGYQYDDQVIKVAITAFICDSPAKAFILNVKYRSGYNSCTKCTIDGVYIKNYTCFPTLQYDSLRQDDKLTIFKKVPNLNLVSYIALDTNKLLRKFVTKFPDIYGIENVIWIYNVHNLIHLTDEVRFFKNTLDSFSSFIFESYIYSLKRLLRKGDSPLQQIARRLQEFDDPDLDTVLIKSVDDSVQFQRPHYRHDFINLRKYESQYTVLRTPNYVINCMDNKNDCLSLKDGSVIKAPEYSPRPY</sequence>
<feature type="non-terminal residue" evidence="1">
    <location>
        <position position="1"/>
    </location>
</feature>